<evidence type="ECO:0000313" key="4">
    <source>
        <dbReference type="EMBL" id="STL48750.1"/>
    </source>
</evidence>
<dbReference type="AlphaFoldDB" id="A0A377B6R8"/>
<name>A0A377B6R8_ECOLX</name>
<keyword evidence="3" id="KW-0998">Cell outer membrane</keyword>
<organism evidence="4 5">
    <name type="scientific">Escherichia coli</name>
    <dbReference type="NCBI Taxonomy" id="562"/>
    <lineage>
        <taxon>Bacteria</taxon>
        <taxon>Pseudomonadati</taxon>
        <taxon>Pseudomonadota</taxon>
        <taxon>Gammaproteobacteria</taxon>
        <taxon>Enterobacterales</taxon>
        <taxon>Enterobacteriaceae</taxon>
        <taxon>Escherichia</taxon>
    </lineage>
</organism>
<evidence type="ECO:0000313" key="5">
    <source>
        <dbReference type="Proteomes" id="UP000254052"/>
    </source>
</evidence>
<reference evidence="4 5" key="1">
    <citation type="submission" date="2018-06" db="EMBL/GenBank/DDBJ databases">
        <authorList>
            <consortium name="Pathogen Informatics"/>
            <person name="Doyle S."/>
        </authorList>
    </citation>
    <scope>NUCLEOTIDE SEQUENCE [LARGE SCALE GENOMIC DNA]</scope>
    <source>
        <strain evidence="4 5">NCTC9962</strain>
    </source>
</reference>
<sequence length="113" mass="13418">MVYFRGYGYASNADYDQGNWGYDGGNDEHQNYTQSWDTGLRFNSGVYSSQLVVNYQRIKDYNYSSLTGRYASGYTLDDMEQRYIQWGNNVIGWAWCYQRRSRLETGKTDVFWR</sequence>
<evidence type="ECO:0000256" key="1">
    <source>
        <dbReference type="ARBA" id="ARBA00004442"/>
    </source>
</evidence>
<gene>
    <name evidence="4" type="primary">btuB_2</name>
    <name evidence="4" type="ORF">NCTC9962_03612</name>
</gene>
<dbReference type="Proteomes" id="UP000254052">
    <property type="component" value="Unassembled WGS sequence"/>
</dbReference>
<accession>A0A377B6R8</accession>
<evidence type="ECO:0000256" key="2">
    <source>
        <dbReference type="ARBA" id="ARBA00023136"/>
    </source>
</evidence>
<dbReference type="InterPro" id="IPR036942">
    <property type="entry name" value="Beta-barrel_TonB_sf"/>
</dbReference>
<evidence type="ECO:0000256" key="3">
    <source>
        <dbReference type="ARBA" id="ARBA00023237"/>
    </source>
</evidence>
<keyword evidence="2" id="KW-0472">Membrane</keyword>
<protein>
    <submittedName>
        <fullName evidence="4">Vitamin B12/cobalamin outer membrane transporter</fullName>
    </submittedName>
</protein>
<dbReference type="EMBL" id="UGED01000008">
    <property type="protein sequence ID" value="STL48750.1"/>
    <property type="molecule type" value="Genomic_DNA"/>
</dbReference>
<dbReference type="GO" id="GO:0009279">
    <property type="term" value="C:cell outer membrane"/>
    <property type="evidence" value="ECO:0007669"/>
    <property type="project" value="UniProtKB-SubCell"/>
</dbReference>
<comment type="subcellular location">
    <subcellularLocation>
        <location evidence="1">Cell outer membrane</location>
    </subcellularLocation>
</comment>
<dbReference type="Gene3D" id="2.40.170.20">
    <property type="entry name" value="TonB-dependent receptor, beta-barrel domain"/>
    <property type="match status" value="1"/>
</dbReference>
<proteinExistence type="predicted"/>